<dbReference type="RefSeq" id="XP_039136022.1">
    <property type="nucleotide sequence ID" value="XM_039280088.1"/>
</dbReference>
<keyword evidence="25" id="KW-1185">Reference proteome</keyword>
<dbReference type="AlphaFoldDB" id="A0AB40C8T3"/>
<dbReference type="PROSITE" id="PS50011">
    <property type="entry name" value="PROTEIN_KINASE_DOM"/>
    <property type="match status" value="1"/>
</dbReference>
<name>A0AB40C8T3_DIOCR</name>
<dbReference type="Proteomes" id="UP001515500">
    <property type="component" value="Chromosome 12"/>
</dbReference>
<dbReference type="InterPro" id="IPR000742">
    <property type="entry name" value="EGF"/>
</dbReference>
<evidence type="ECO:0000313" key="25">
    <source>
        <dbReference type="Proteomes" id="UP001515500"/>
    </source>
</evidence>
<protein>
    <recommendedName>
        <fullName evidence="17">Receptor-like serine/threonine-protein kinase</fullName>
        <ecNumber evidence="17">2.7.11.1</ecNumber>
    </recommendedName>
</protein>
<feature type="domain" description="EGF-like" evidence="22">
    <location>
        <begin position="282"/>
        <end position="319"/>
    </location>
</feature>
<evidence type="ECO:0000259" key="22">
    <source>
        <dbReference type="PROSITE" id="PS50026"/>
    </source>
</evidence>
<evidence type="ECO:0000259" key="21">
    <source>
        <dbReference type="PROSITE" id="PS50011"/>
    </source>
</evidence>
<dbReference type="InterPro" id="IPR000719">
    <property type="entry name" value="Prot_kinase_dom"/>
</dbReference>
<evidence type="ECO:0000256" key="15">
    <source>
        <dbReference type="ARBA" id="ARBA00047899"/>
    </source>
</evidence>
<evidence type="ECO:0000259" key="24">
    <source>
        <dbReference type="PROSITE" id="PS50948"/>
    </source>
</evidence>
<dbReference type="InterPro" id="IPR000858">
    <property type="entry name" value="S_locus_glycoprot_dom"/>
</dbReference>
<dbReference type="FunFam" id="2.90.10.10:FF:000007">
    <property type="entry name" value="Serine/threonine-protein kinase"/>
    <property type="match status" value="1"/>
</dbReference>
<dbReference type="PROSITE" id="PS50026">
    <property type="entry name" value="EGF_3"/>
    <property type="match status" value="1"/>
</dbReference>
<evidence type="ECO:0000313" key="26">
    <source>
        <dbReference type="RefSeq" id="XP_039136022.1"/>
    </source>
</evidence>
<keyword evidence="14" id="KW-0325">Glycoprotein</keyword>
<reference evidence="26" key="1">
    <citation type="submission" date="2025-08" db="UniProtKB">
        <authorList>
            <consortium name="RefSeq"/>
        </authorList>
    </citation>
    <scope>IDENTIFICATION</scope>
</reference>
<dbReference type="InterPro" id="IPR003609">
    <property type="entry name" value="Pan_app"/>
</dbReference>
<evidence type="ECO:0000256" key="18">
    <source>
        <dbReference type="PROSITE-ProRule" id="PRU00076"/>
    </source>
</evidence>
<dbReference type="Gene3D" id="2.90.10.10">
    <property type="entry name" value="Bulb-type lectin domain"/>
    <property type="match status" value="2"/>
</dbReference>
<keyword evidence="11 19" id="KW-0472">Membrane</keyword>
<organism evidence="25 26">
    <name type="scientific">Dioscorea cayennensis subsp. rotundata</name>
    <name type="common">White Guinea yam</name>
    <name type="synonym">Dioscorea rotundata</name>
    <dbReference type="NCBI Taxonomy" id="55577"/>
    <lineage>
        <taxon>Eukaryota</taxon>
        <taxon>Viridiplantae</taxon>
        <taxon>Streptophyta</taxon>
        <taxon>Embryophyta</taxon>
        <taxon>Tracheophyta</taxon>
        <taxon>Spermatophyta</taxon>
        <taxon>Magnoliopsida</taxon>
        <taxon>Liliopsida</taxon>
        <taxon>Dioscoreales</taxon>
        <taxon>Dioscoreaceae</taxon>
        <taxon>Dioscorea</taxon>
    </lineage>
</organism>
<keyword evidence="8 17" id="KW-0418">Kinase</keyword>
<keyword evidence="13 26" id="KW-0675">Receptor</keyword>
<dbReference type="PANTHER" id="PTHR47974:SF4">
    <property type="entry name" value="RECEPTOR-LIKE SERINE_THREONINE-PROTEIN KINASE"/>
    <property type="match status" value="1"/>
</dbReference>
<keyword evidence="5 19" id="KW-0812">Transmembrane</keyword>
<feature type="domain" description="Apple" evidence="24">
    <location>
        <begin position="333"/>
        <end position="413"/>
    </location>
</feature>
<keyword evidence="2 17" id="KW-0723">Serine/threonine-protein kinase</keyword>
<evidence type="ECO:0000256" key="4">
    <source>
        <dbReference type="ARBA" id="ARBA00022679"/>
    </source>
</evidence>
<dbReference type="Gene3D" id="1.10.510.10">
    <property type="entry name" value="Transferase(Phosphotransferase) domain 1"/>
    <property type="match status" value="1"/>
</dbReference>
<dbReference type="CDD" id="cd00028">
    <property type="entry name" value="B_lectin"/>
    <property type="match status" value="1"/>
</dbReference>
<dbReference type="GO" id="GO:0005524">
    <property type="term" value="F:ATP binding"/>
    <property type="evidence" value="ECO:0007669"/>
    <property type="project" value="UniProtKB-KW"/>
</dbReference>
<comment type="catalytic activity">
    <reaction evidence="16 17">
        <text>L-seryl-[protein] + ATP = O-phospho-L-seryl-[protein] + ADP + H(+)</text>
        <dbReference type="Rhea" id="RHEA:17989"/>
        <dbReference type="Rhea" id="RHEA-COMP:9863"/>
        <dbReference type="Rhea" id="RHEA-COMP:11604"/>
        <dbReference type="ChEBI" id="CHEBI:15378"/>
        <dbReference type="ChEBI" id="CHEBI:29999"/>
        <dbReference type="ChEBI" id="CHEBI:30616"/>
        <dbReference type="ChEBI" id="CHEBI:83421"/>
        <dbReference type="ChEBI" id="CHEBI:456216"/>
        <dbReference type="EC" id="2.7.11.1"/>
    </reaction>
</comment>
<dbReference type="InterPro" id="IPR024171">
    <property type="entry name" value="SRK-like_kinase"/>
</dbReference>
<evidence type="ECO:0000256" key="19">
    <source>
        <dbReference type="SAM" id="Phobius"/>
    </source>
</evidence>
<dbReference type="InterPro" id="IPR036426">
    <property type="entry name" value="Bulb-type_lectin_dom_sf"/>
</dbReference>
<dbReference type="PANTHER" id="PTHR47974">
    <property type="entry name" value="OS07G0415500 PROTEIN"/>
    <property type="match status" value="1"/>
</dbReference>
<dbReference type="GO" id="GO:0048544">
    <property type="term" value="P:recognition of pollen"/>
    <property type="evidence" value="ECO:0007669"/>
    <property type="project" value="InterPro"/>
</dbReference>
<evidence type="ECO:0000256" key="16">
    <source>
        <dbReference type="ARBA" id="ARBA00048679"/>
    </source>
</evidence>
<feature type="domain" description="Bulb-type lectin" evidence="23">
    <location>
        <begin position="31"/>
        <end position="150"/>
    </location>
</feature>
<dbReference type="Pfam" id="PF00069">
    <property type="entry name" value="Pkinase"/>
    <property type="match status" value="1"/>
</dbReference>
<dbReference type="CDD" id="cd00053">
    <property type="entry name" value="EGF"/>
    <property type="match status" value="1"/>
</dbReference>
<evidence type="ECO:0000256" key="10">
    <source>
        <dbReference type="ARBA" id="ARBA00022989"/>
    </source>
</evidence>
<evidence type="ECO:0000256" key="1">
    <source>
        <dbReference type="ARBA" id="ARBA00004479"/>
    </source>
</evidence>
<keyword evidence="12" id="KW-1015">Disulfide bond</keyword>
<dbReference type="PROSITE" id="PS00108">
    <property type="entry name" value="PROTEIN_KINASE_ST"/>
    <property type="match status" value="1"/>
</dbReference>
<evidence type="ECO:0000256" key="11">
    <source>
        <dbReference type="ARBA" id="ARBA00023136"/>
    </source>
</evidence>
<evidence type="ECO:0000256" key="17">
    <source>
        <dbReference type="PIRNR" id="PIRNR000641"/>
    </source>
</evidence>
<dbReference type="Pfam" id="PF01453">
    <property type="entry name" value="B_lectin"/>
    <property type="match status" value="1"/>
</dbReference>
<dbReference type="EC" id="2.7.11.1" evidence="17"/>
<dbReference type="GO" id="GO:0004674">
    <property type="term" value="F:protein serine/threonine kinase activity"/>
    <property type="evidence" value="ECO:0007669"/>
    <property type="project" value="UniProtKB-KW"/>
</dbReference>
<dbReference type="GO" id="GO:0016020">
    <property type="term" value="C:membrane"/>
    <property type="evidence" value="ECO:0007669"/>
    <property type="project" value="UniProtKB-SubCell"/>
</dbReference>
<comment type="catalytic activity">
    <reaction evidence="15 17">
        <text>L-threonyl-[protein] + ATP = O-phospho-L-threonyl-[protein] + ADP + H(+)</text>
        <dbReference type="Rhea" id="RHEA:46608"/>
        <dbReference type="Rhea" id="RHEA-COMP:11060"/>
        <dbReference type="Rhea" id="RHEA-COMP:11605"/>
        <dbReference type="ChEBI" id="CHEBI:15378"/>
        <dbReference type="ChEBI" id="CHEBI:30013"/>
        <dbReference type="ChEBI" id="CHEBI:30616"/>
        <dbReference type="ChEBI" id="CHEBI:61977"/>
        <dbReference type="ChEBI" id="CHEBI:456216"/>
        <dbReference type="EC" id="2.7.11.1"/>
    </reaction>
</comment>
<dbReference type="SMART" id="SM00220">
    <property type="entry name" value="S_TKc"/>
    <property type="match status" value="1"/>
</dbReference>
<keyword evidence="7 17" id="KW-0547">Nucleotide-binding</keyword>
<evidence type="ECO:0000256" key="13">
    <source>
        <dbReference type="ARBA" id="ARBA00023170"/>
    </source>
</evidence>
<dbReference type="CDD" id="cd01098">
    <property type="entry name" value="PAN_AP_plant"/>
    <property type="match status" value="1"/>
</dbReference>
<proteinExistence type="inferred from homology"/>
<evidence type="ECO:0000256" key="6">
    <source>
        <dbReference type="ARBA" id="ARBA00022729"/>
    </source>
</evidence>
<dbReference type="PROSITE" id="PS50948">
    <property type="entry name" value="PAN"/>
    <property type="match status" value="1"/>
</dbReference>
<feature type="transmembrane region" description="Helical" evidence="19">
    <location>
        <begin position="459"/>
        <end position="482"/>
    </location>
</feature>
<keyword evidence="3 18" id="KW-0245">EGF-like domain</keyword>
<comment type="subcellular location">
    <subcellularLocation>
        <location evidence="1">Membrane</location>
        <topology evidence="1">Single-pass type I membrane protein</topology>
    </subcellularLocation>
</comment>
<evidence type="ECO:0000256" key="20">
    <source>
        <dbReference type="SAM" id="SignalP"/>
    </source>
</evidence>
<keyword evidence="10 19" id="KW-1133">Transmembrane helix</keyword>
<dbReference type="FunFam" id="1.10.510.10:FF:000302">
    <property type="entry name" value="Serine/threonine-protein kinase"/>
    <property type="match status" value="1"/>
</dbReference>
<evidence type="ECO:0000256" key="2">
    <source>
        <dbReference type="ARBA" id="ARBA00022527"/>
    </source>
</evidence>
<dbReference type="PIRSF" id="PIRSF000641">
    <property type="entry name" value="SRK"/>
    <property type="match status" value="1"/>
</dbReference>
<dbReference type="Gene3D" id="3.50.4.10">
    <property type="entry name" value="Hepatocyte Growth Factor"/>
    <property type="match status" value="1"/>
</dbReference>
<gene>
    <name evidence="26" type="primary">LOC120273462</name>
</gene>
<evidence type="ECO:0000256" key="7">
    <source>
        <dbReference type="ARBA" id="ARBA00022741"/>
    </source>
</evidence>
<evidence type="ECO:0000256" key="12">
    <source>
        <dbReference type="ARBA" id="ARBA00023157"/>
    </source>
</evidence>
<evidence type="ECO:0000256" key="5">
    <source>
        <dbReference type="ARBA" id="ARBA00022692"/>
    </source>
</evidence>
<dbReference type="SMART" id="SM00108">
    <property type="entry name" value="B_lectin"/>
    <property type="match status" value="1"/>
</dbReference>
<dbReference type="InterPro" id="IPR008271">
    <property type="entry name" value="Ser/Thr_kinase_AS"/>
</dbReference>
<evidence type="ECO:0000259" key="23">
    <source>
        <dbReference type="PROSITE" id="PS50927"/>
    </source>
</evidence>
<dbReference type="Pfam" id="PF08276">
    <property type="entry name" value="PAN_2"/>
    <property type="match status" value="1"/>
</dbReference>
<dbReference type="FunFam" id="3.30.200.20:FF:000059">
    <property type="entry name" value="S-receptor-like serine/threonine-protein kinase"/>
    <property type="match status" value="1"/>
</dbReference>
<keyword evidence="6 20" id="KW-0732">Signal</keyword>
<feature type="domain" description="Protein kinase" evidence="21">
    <location>
        <begin position="518"/>
        <end position="809"/>
    </location>
</feature>
<keyword evidence="4 17" id="KW-0808">Transferase</keyword>
<sequence>MMENSLSLLTIMLLISCFLTALVSPAPPYYLSRRSSLVVEQDSDILISPGKTFSCGFYRVGLNAYTFSIWFTNSANKTITWTANRDDPVNGHGSRMRLQKDGALVLTDIDGRVVWATDTSSTQANQVQLLETGNLVINDTSGNILWQSFDSPTDTLLPTQSIKKNKKLVANMARGSVSSGYYNLYFDNDNVMKIMYDGPEVSSIYWPAPSTSSITNRYFYNSSRYGVLNTNGTFIATDGLVLTASDAGEGIRRKLTLDYDGNLRLYSLNELTGTWSVSWHALPNLCLADGLCGRNGICVSHTQKAMCACPSGYEMEDPGDWGKGCKPKFSINCNGGHSQQLTFLELPTTSFWGSDFMFDNSVSLQACKDKCLATCSCVAFEYWMGGGTCYFKNGLFNGRSQPDHPGTMYIKVPLNVINSSDHLSRSPGQYTHELICNVNNDVKTSYLRINRGGTSKWSYFYWFVSAFGVIEVLFISFGWWFIYKRKKKPTAIEEGYRLIAKQFKRFTYSELKMATENFKDKLEERGGGSRTVYKGMLDDMRVVEVEKLDDVIQAEDFWAEVRVIARIYHMNLARIWGFCSEGSHMFLVSEYMENGSLDKHLFSEHNNNNNNNNNNLFGWSKRFQVAVGVAKGLAYLHHQCLEWVIHCDVKPENILLDSDFEPKLTDFGLAKLVKRDGIRSMVSKIRGTRGYIAPEWASSLPITAKVDVYSYGVVLLELVMGRRVSFNCCNVDDEELELELLGLVKVLKEKQGNGEDAWIDGLVDDKLMNGQMNQRRQAAAMVRIALCCLEEDRTKRPTMNSVLEMLTSLDDEDES</sequence>
<dbReference type="GeneID" id="120273462"/>
<dbReference type="SUPFAM" id="SSF51110">
    <property type="entry name" value="alpha-D-mannose-specific plant lectins"/>
    <property type="match status" value="1"/>
</dbReference>
<comment type="similarity">
    <text evidence="17">Belongs to the protein kinase superfamily. Ser/Thr protein kinase family.</text>
</comment>
<evidence type="ECO:0000256" key="8">
    <source>
        <dbReference type="ARBA" id="ARBA00022777"/>
    </source>
</evidence>
<dbReference type="PROSITE" id="PS50927">
    <property type="entry name" value="BULB_LECTIN"/>
    <property type="match status" value="1"/>
</dbReference>
<dbReference type="Pfam" id="PF00954">
    <property type="entry name" value="S_locus_glycop"/>
    <property type="match status" value="1"/>
</dbReference>
<feature type="chain" id="PRO_5044203202" description="Receptor-like serine/threonine-protein kinase" evidence="20">
    <location>
        <begin position="26"/>
        <end position="815"/>
    </location>
</feature>
<evidence type="ECO:0000256" key="14">
    <source>
        <dbReference type="ARBA" id="ARBA00023180"/>
    </source>
</evidence>
<dbReference type="Gene3D" id="3.30.200.20">
    <property type="entry name" value="Phosphorylase Kinase, domain 1"/>
    <property type="match status" value="1"/>
</dbReference>
<accession>A0AB40C8T3</accession>
<dbReference type="InterPro" id="IPR011009">
    <property type="entry name" value="Kinase-like_dom_sf"/>
</dbReference>
<dbReference type="GO" id="GO:0051707">
    <property type="term" value="P:response to other organism"/>
    <property type="evidence" value="ECO:0007669"/>
    <property type="project" value="UniProtKB-ARBA"/>
</dbReference>
<dbReference type="SUPFAM" id="SSF56112">
    <property type="entry name" value="Protein kinase-like (PK-like)"/>
    <property type="match status" value="1"/>
</dbReference>
<evidence type="ECO:0000256" key="3">
    <source>
        <dbReference type="ARBA" id="ARBA00022536"/>
    </source>
</evidence>
<evidence type="ECO:0000256" key="9">
    <source>
        <dbReference type="ARBA" id="ARBA00022840"/>
    </source>
</evidence>
<comment type="caution">
    <text evidence="18">Lacks conserved residue(s) required for the propagation of feature annotation.</text>
</comment>
<feature type="signal peptide" evidence="20">
    <location>
        <begin position="1"/>
        <end position="25"/>
    </location>
</feature>
<dbReference type="InterPro" id="IPR001480">
    <property type="entry name" value="Bulb-type_lectin_dom"/>
</dbReference>
<keyword evidence="9 17" id="KW-0067">ATP-binding</keyword>